<evidence type="ECO:0000313" key="2">
    <source>
        <dbReference type="Proteomes" id="UP001162060"/>
    </source>
</evidence>
<reference evidence="1" key="1">
    <citation type="submission" date="2024-01" db="EMBL/GenBank/DDBJ databases">
        <authorList>
            <person name="Webb A."/>
        </authorList>
    </citation>
    <scope>NUCLEOTIDE SEQUENCE</scope>
    <source>
        <strain evidence="1">Pm1</strain>
    </source>
</reference>
<organism evidence="1 2">
    <name type="scientific">Peronospora matthiolae</name>
    <dbReference type="NCBI Taxonomy" id="2874970"/>
    <lineage>
        <taxon>Eukaryota</taxon>
        <taxon>Sar</taxon>
        <taxon>Stramenopiles</taxon>
        <taxon>Oomycota</taxon>
        <taxon>Peronosporomycetes</taxon>
        <taxon>Peronosporales</taxon>
        <taxon>Peronosporaceae</taxon>
        <taxon>Peronospora</taxon>
    </lineage>
</organism>
<sequence>MWLTTTKKPWVVWARIKMLYEGLQNAGSIFLKRHFSSMEMVGGGNVLHHCNEVLKISAKLRRIGVKMEDENAILCRLRSLLKSYENIVLNLDMNSAELRSRKVFKVLQNERIKRQGIKNVAVKTENASKASSAER</sequence>
<protein>
    <submittedName>
        <fullName evidence="1">Uncharacterized protein</fullName>
    </submittedName>
</protein>
<dbReference type="AlphaFoldDB" id="A0AAV1U6I2"/>
<gene>
    <name evidence="1" type="ORF">PM001_LOCUS15415</name>
</gene>
<dbReference type="EMBL" id="CAKLBY020000165">
    <property type="protein sequence ID" value="CAK7930265.1"/>
    <property type="molecule type" value="Genomic_DNA"/>
</dbReference>
<dbReference type="Pfam" id="PF14223">
    <property type="entry name" value="Retrotran_gag_2"/>
    <property type="match status" value="1"/>
</dbReference>
<name>A0AAV1U6I2_9STRA</name>
<proteinExistence type="predicted"/>
<comment type="caution">
    <text evidence="1">The sequence shown here is derived from an EMBL/GenBank/DDBJ whole genome shotgun (WGS) entry which is preliminary data.</text>
</comment>
<accession>A0AAV1U6I2</accession>
<dbReference type="Proteomes" id="UP001162060">
    <property type="component" value="Unassembled WGS sequence"/>
</dbReference>
<evidence type="ECO:0000313" key="1">
    <source>
        <dbReference type="EMBL" id="CAK7930265.1"/>
    </source>
</evidence>